<gene>
    <name evidence="2" type="ORF">H0I39_13555</name>
</gene>
<accession>A0A853IYC9</accession>
<organism evidence="2 3">
    <name type="scientific">Ottowia beijingensis</name>
    <dbReference type="NCBI Taxonomy" id="1207057"/>
    <lineage>
        <taxon>Bacteria</taxon>
        <taxon>Pseudomonadati</taxon>
        <taxon>Pseudomonadota</taxon>
        <taxon>Betaproteobacteria</taxon>
        <taxon>Burkholderiales</taxon>
        <taxon>Comamonadaceae</taxon>
        <taxon>Ottowia</taxon>
    </lineage>
</organism>
<reference evidence="2 3" key="1">
    <citation type="submission" date="2020-07" db="EMBL/GenBank/DDBJ databases">
        <authorList>
            <person name="Maaloum M."/>
        </authorList>
    </citation>
    <scope>NUCLEOTIDE SEQUENCE [LARGE SCALE GENOMIC DNA]</scope>
    <source>
        <strain evidence="2 3">GCS-AN-3</strain>
    </source>
</reference>
<evidence type="ECO:0000313" key="3">
    <source>
        <dbReference type="Proteomes" id="UP000589716"/>
    </source>
</evidence>
<dbReference type="InterPro" id="IPR054402">
    <property type="entry name" value="Tt1218-like_dom"/>
</dbReference>
<dbReference type="Pfam" id="PF22150">
    <property type="entry name" value="Tt1218-like"/>
    <property type="match status" value="1"/>
</dbReference>
<evidence type="ECO:0000313" key="2">
    <source>
        <dbReference type="EMBL" id="NZA02528.1"/>
    </source>
</evidence>
<sequence>MALVVTAVALFGLLGIQMRTLVDTQAGARRAQAIRLIEDLGERMQNNPNALGNLAAYTGTPASAAVDCGTAPCTPAELAEYDIWQWRQNVISNLPGGSAQVFVQVAVPASWGY</sequence>
<evidence type="ECO:0000259" key="1">
    <source>
        <dbReference type="Pfam" id="PF22150"/>
    </source>
</evidence>
<dbReference type="Proteomes" id="UP000589716">
    <property type="component" value="Unassembled WGS sequence"/>
</dbReference>
<proteinExistence type="predicted"/>
<protein>
    <recommendedName>
        <fullName evidence="1">Type IV pilin Tt1218-like domain-containing protein</fullName>
    </recommendedName>
</protein>
<feature type="domain" description="Type IV pilin Tt1218-like" evidence="1">
    <location>
        <begin position="16"/>
        <end position="84"/>
    </location>
</feature>
<name>A0A853IYC9_9BURK</name>
<dbReference type="AlphaFoldDB" id="A0A853IYC9"/>
<keyword evidence="3" id="KW-1185">Reference proteome</keyword>
<comment type="caution">
    <text evidence="2">The sequence shown here is derived from an EMBL/GenBank/DDBJ whole genome shotgun (WGS) entry which is preliminary data.</text>
</comment>
<dbReference type="EMBL" id="JACCKX010000001">
    <property type="protein sequence ID" value="NZA02528.1"/>
    <property type="molecule type" value="Genomic_DNA"/>
</dbReference>